<sequence>MSELPSRLKLLDLCRAGTGAFQNYTFPSSIQELHLTDLNLSDMSGVKFAKGSKLKELKLRCCVSRKIDDKMIELPLGLKVLDVYGNFLEDINNVTIPQTVTFLDLRYNKLKSLEFKSHIETLYLCDNYSLSSLTIPKDSELRVLDLMGTEFRKLPPDLLGAEKLTQLRLGLQLKVFDFLKVPINIRALQISRRCVVKGPHRYPYKIIFRSSFEVP</sequence>
<dbReference type="Proteomes" id="UP000001997">
    <property type="component" value="Unassembled WGS sequence"/>
</dbReference>
<dbReference type="HOGENOM" id="CLU_1283681_0_0_1"/>
<protein>
    <submittedName>
        <fullName evidence="3">Uncharacterized protein</fullName>
    </submittedName>
</protein>
<evidence type="ECO:0000256" key="1">
    <source>
        <dbReference type="ARBA" id="ARBA00022614"/>
    </source>
</evidence>
<dbReference type="RefSeq" id="XP_001482652.2">
    <property type="nucleotide sequence ID" value="XM_001482602.1"/>
</dbReference>
<name>A5DQX1_PICGU</name>
<dbReference type="GeneID" id="5124068"/>
<dbReference type="InterPro" id="IPR032675">
    <property type="entry name" value="LRR_dom_sf"/>
</dbReference>
<dbReference type="EMBL" id="CH408161">
    <property type="protein sequence ID" value="EDK41574.2"/>
    <property type="molecule type" value="Genomic_DNA"/>
</dbReference>
<dbReference type="InterPro" id="IPR050216">
    <property type="entry name" value="LRR_domain-containing"/>
</dbReference>
<dbReference type="Gene3D" id="3.80.10.10">
    <property type="entry name" value="Ribonuclease Inhibitor"/>
    <property type="match status" value="1"/>
</dbReference>
<dbReference type="KEGG" id="pgu:PGUG_05672"/>
<accession>A5DQX1</accession>
<evidence type="ECO:0000313" key="3">
    <source>
        <dbReference type="EMBL" id="EDK41574.2"/>
    </source>
</evidence>
<proteinExistence type="predicted"/>
<gene>
    <name evidence="3" type="ORF">PGUG_05672</name>
</gene>
<dbReference type="GO" id="GO:0005737">
    <property type="term" value="C:cytoplasm"/>
    <property type="evidence" value="ECO:0007669"/>
    <property type="project" value="TreeGrafter"/>
</dbReference>
<keyword evidence="2" id="KW-0677">Repeat</keyword>
<reference evidence="3 4" key="1">
    <citation type="journal article" date="2009" name="Nature">
        <title>Evolution of pathogenicity and sexual reproduction in eight Candida genomes.</title>
        <authorList>
            <person name="Butler G."/>
            <person name="Rasmussen M.D."/>
            <person name="Lin M.F."/>
            <person name="Santos M.A."/>
            <person name="Sakthikumar S."/>
            <person name="Munro C.A."/>
            <person name="Rheinbay E."/>
            <person name="Grabherr M."/>
            <person name="Forche A."/>
            <person name="Reedy J.L."/>
            <person name="Agrafioti I."/>
            <person name="Arnaud M.B."/>
            <person name="Bates S."/>
            <person name="Brown A.J."/>
            <person name="Brunke S."/>
            <person name="Costanzo M.C."/>
            <person name="Fitzpatrick D.A."/>
            <person name="de Groot P.W."/>
            <person name="Harris D."/>
            <person name="Hoyer L.L."/>
            <person name="Hube B."/>
            <person name="Klis F.M."/>
            <person name="Kodira C."/>
            <person name="Lennard N."/>
            <person name="Logue M.E."/>
            <person name="Martin R."/>
            <person name="Neiman A.M."/>
            <person name="Nikolaou E."/>
            <person name="Quail M.A."/>
            <person name="Quinn J."/>
            <person name="Santos M.C."/>
            <person name="Schmitzberger F.F."/>
            <person name="Sherlock G."/>
            <person name="Shah P."/>
            <person name="Silverstein K.A."/>
            <person name="Skrzypek M.S."/>
            <person name="Soll D."/>
            <person name="Staggs R."/>
            <person name="Stansfield I."/>
            <person name="Stumpf M.P."/>
            <person name="Sudbery P.E."/>
            <person name="Srikantha T."/>
            <person name="Zeng Q."/>
            <person name="Berman J."/>
            <person name="Berriman M."/>
            <person name="Heitman J."/>
            <person name="Gow N.A."/>
            <person name="Lorenz M.C."/>
            <person name="Birren B.W."/>
            <person name="Kellis M."/>
            <person name="Cuomo C.A."/>
        </authorList>
    </citation>
    <scope>NUCLEOTIDE SEQUENCE [LARGE SCALE GENOMIC DNA]</scope>
    <source>
        <strain evidence="4">ATCC 6260 / CBS 566 / DSM 6381 / JCM 1539 / NBRC 10279 / NRRL Y-324</strain>
    </source>
</reference>
<dbReference type="InParanoid" id="A5DQX1"/>
<evidence type="ECO:0000256" key="2">
    <source>
        <dbReference type="ARBA" id="ARBA00022737"/>
    </source>
</evidence>
<dbReference type="OrthoDB" id="4073735at2759"/>
<dbReference type="SUPFAM" id="SSF52058">
    <property type="entry name" value="L domain-like"/>
    <property type="match status" value="1"/>
</dbReference>
<evidence type="ECO:0000313" key="4">
    <source>
        <dbReference type="Proteomes" id="UP000001997"/>
    </source>
</evidence>
<keyword evidence="1" id="KW-0433">Leucine-rich repeat</keyword>
<dbReference type="VEuPathDB" id="FungiDB:PGUG_05672"/>
<dbReference type="PANTHER" id="PTHR48051">
    <property type="match status" value="1"/>
</dbReference>
<dbReference type="PANTHER" id="PTHR48051:SF1">
    <property type="entry name" value="RAS SUPPRESSOR PROTEIN 1"/>
    <property type="match status" value="1"/>
</dbReference>
<dbReference type="AlphaFoldDB" id="A5DQX1"/>
<keyword evidence="4" id="KW-1185">Reference proteome</keyword>
<organism evidence="3 4">
    <name type="scientific">Meyerozyma guilliermondii (strain ATCC 6260 / CBS 566 / DSM 6381 / JCM 1539 / NBRC 10279 / NRRL Y-324)</name>
    <name type="common">Yeast</name>
    <name type="synonym">Candida guilliermondii</name>
    <dbReference type="NCBI Taxonomy" id="294746"/>
    <lineage>
        <taxon>Eukaryota</taxon>
        <taxon>Fungi</taxon>
        <taxon>Dikarya</taxon>
        <taxon>Ascomycota</taxon>
        <taxon>Saccharomycotina</taxon>
        <taxon>Pichiomycetes</taxon>
        <taxon>Debaryomycetaceae</taxon>
        <taxon>Meyerozyma</taxon>
    </lineage>
</organism>